<evidence type="ECO:0000313" key="1">
    <source>
        <dbReference type="EMBL" id="KAJ8272442.1"/>
    </source>
</evidence>
<accession>A0A9Q1I0E6</accession>
<proteinExistence type="predicted"/>
<dbReference type="AlphaFoldDB" id="A0A9Q1I0E6"/>
<name>A0A9Q1I0E6_CONCO</name>
<dbReference type="Proteomes" id="UP001152803">
    <property type="component" value="Unassembled WGS sequence"/>
</dbReference>
<keyword evidence="2" id="KW-1185">Reference proteome</keyword>
<comment type="caution">
    <text evidence="1">The sequence shown here is derived from an EMBL/GenBank/DDBJ whole genome shotgun (WGS) entry which is preliminary data.</text>
</comment>
<evidence type="ECO:0000313" key="2">
    <source>
        <dbReference type="Proteomes" id="UP001152803"/>
    </source>
</evidence>
<dbReference type="EMBL" id="JAFJMO010000007">
    <property type="protein sequence ID" value="KAJ8272442.1"/>
    <property type="molecule type" value="Genomic_DNA"/>
</dbReference>
<protein>
    <submittedName>
        <fullName evidence="1">Uncharacterized protein</fullName>
    </submittedName>
</protein>
<gene>
    <name evidence="1" type="ORF">COCON_G00113010</name>
</gene>
<organism evidence="1 2">
    <name type="scientific">Conger conger</name>
    <name type="common">Conger eel</name>
    <name type="synonym">Muraena conger</name>
    <dbReference type="NCBI Taxonomy" id="82655"/>
    <lineage>
        <taxon>Eukaryota</taxon>
        <taxon>Metazoa</taxon>
        <taxon>Chordata</taxon>
        <taxon>Craniata</taxon>
        <taxon>Vertebrata</taxon>
        <taxon>Euteleostomi</taxon>
        <taxon>Actinopterygii</taxon>
        <taxon>Neopterygii</taxon>
        <taxon>Teleostei</taxon>
        <taxon>Anguilliformes</taxon>
        <taxon>Congridae</taxon>
        <taxon>Conger</taxon>
    </lineage>
</organism>
<sequence>MFYYILTDLMDKIAETGLHRLSIVKEVLKSHQSHKPRDIFSGQFSITMVAGYTV</sequence>
<reference evidence="1" key="1">
    <citation type="journal article" date="2023" name="Science">
        <title>Genome structures resolve the early diversification of teleost fishes.</title>
        <authorList>
            <person name="Parey E."/>
            <person name="Louis A."/>
            <person name="Montfort J."/>
            <person name="Bouchez O."/>
            <person name="Roques C."/>
            <person name="Iampietro C."/>
            <person name="Lluch J."/>
            <person name="Castinel A."/>
            <person name="Donnadieu C."/>
            <person name="Desvignes T."/>
            <person name="Floi Bucao C."/>
            <person name="Jouanno E."/>
            <person name="Wen M."/>
            <person name="Mejri S."/>
            <person name="Dirks R."/>
            <person name="Jansen H."/>
            <person name="Henkel C."/>
            <person name="Chen W.J."/>
            <person name="Zahm M."/>
            <person name="Cabau C."/>
            <person name="Klopp C."/>
            <person name="Thompson A.W."/>
            <person name="Robinson-Rechavi M."/>
            <person name="Braasch I."/>
            <person name="Lecointre G."/>
            <person name="Bobe J."/>
            <person name="Postlethwait J.H."/>
            <person name="Berthelot C."/>
            <person name="Roest Crollius H."/>
            <person name="Guiguen Y."/>
        </authorList>
    </citation>
    <scope>NUCLEOTIDE SEQUENCE</scope>
    <source>
        <strain evidence="1">Concon-B</strain>
    </source>
</reference>